<name>A0ABY7CXQ8_9BASI</name>
<feature type="region of interest" description="Disordered" evidence="6">
    <location>
        <begin position="42"/>
        <end position="61"/>
    </location>
</feature>
<dbReference type="Proteomes" id="UP001164743">
    <property type="component" value="Chromosome 11A"/>
</dbReference>
<proteinExistence type="inferred from homology"/>
<dbReference type="EMBL" id="CP110431">
    <property type="protein sequence ID" value="WAQ89430.1"/>
    <property type="molecule type" value="Genomic_DNA"/>
</dbReference>
<keyword evidence="3" id="KW-1133">Transmembrane helix</keyword>
<dbReference type="GeneID" id="77801889"/>
<dbReference type="PROSITE" id="PS50895">
    <property type="entry name" value="SURF1"/>
    <property type="match status" value="1"/>
</dbReference>
<evidence type="ECO:0000313" key="7">
    <source>
        <dbReference type="EMBL" id="WAQ89430.1"/>
    </source>
</evidence>
<keyword evidence="4" id="KW-0472">Membrane</keyword>
<accession>A0ABY7CXQ8</accession>
<keyword evidence="2" id="KW-0812">Transmembrane</keyword>
<evidence type="ECO:0000256" key="5">
    <source>
        <dbReference type="RuleBase" id="RU363076"/>
    </source>
</evidence>
<dbReference type="InterPro" id="IPR002994">
    <property type="entry name" value="Surf1/Shy1"/>
</dbReference>
<dbReference type="CDD" id="cd06662">
    <property type="entry name" value="SURF1"/>
    <property type="match status" value="1"/>
</dbReference>
<evidence type="ECO:0000313" key="8">
    <source>
        <dbReference type="Proteomes" id="UP001164743"/>
    </source>
</evidence>
<reference evidence="7" key="1">
    <citation type="submission" date="2022-10" db="EMBL/GenBank/DDBJ databases">
        <title>Puccinia triticina Genome sequencing and assembly.</title>
        <authorList>
            <person name="Li C."/>
        </authorList>
    </citation>
    <scope>NUCLEOTIDE SEQUENCE</scope>
    <source>
        <strain evidence="7">Pt15</strain>
    </source>
</reference>
<evidence type="ECO:0000256" key="2">
    <source>
        <dbReference type="ARBA" id="ARBA00022692"/>
    </source>
</evidence>
<evidence type="ECO:0000256" key="3">
    <source>
        <dbReference type="ARBA" id="ARBA00022989"/>
    </source>
</evidence>
<comment type="function">
    <text evidence="5">Probably involved in the biogenesis of the COX complex.</text>
</comment>
<dbReference type="PANTHER" id="PTHR23427:SF2">
    <property type="entry name" value="SURFEIT LOCUS PROTEIN 1"/>
    <property type="match status" value="1"/>
</dbReference>
<comment type="subcellular location">
    <subcellularLocation>
        <location evidence="1">Membrane</location>
    </subcellularLocation>
    <subcellularLocation>
        <location evidence="5">Mitochondrion inner membrane</location>
        <topology evidence="5">Multi-pass membrane protein</topology>
    </subcellularLocation>
</comment>
<keyword evidence="5" id="KW-0496">Mitochondrion</keyword>
<protein>
    <recommendedName>
        <fullName evidence="5">SURF1-like protein</fullName>
    </recommendedName>
</protein>
<evidence type="ECO:0000256" key="6">
    <source>
        <dbReference type="SAM" id="MobiDB-lite"/>
    </source>
</evidence>
<keyword evidence="8" id="KW-1185">Reference proteome</keyword>
<keyword evidence="5" id="KW-0999">Mitochondrion inner membrane</keyword>
<dbReference type="Pfam" id="PF02104">
    <property type="entry name" value="SURF1"/>
    <property type="match status" value="1"/>
</dbReference>
<sequence>MANASRSFLLPGSLLHKLQITTHPTRTSRLASCRLGRFSCSPNRTSRAGSQSSGFREPLDTSSWKPRVQRLSWKKDLIKDLESSRTDRLAQTYQVDPKVIPEFEYRKVKLKGRFDHAKEIFIESRTREAELGYHLITPFYPDNGGEPILINRGFIKREFKNPQSRPLSRESTDIEVVGMLRKQENKSFFQPSNSKDSNQWYFVDIQEIADHLGTSPILVDAITYANSGKLKEMASKALPIGRSPQISLRNMHATYIATW</sequence>
<evidence type="ECO:0000256" key="4">
    <source>
        <dbReference type="ARBA" id="ARBA00023136"/>
    </source>
</evidence>
<organism evidence="7 8">
    <name type="scientific">Puccinia triticina</name>
    <dbReference type="NCBI Taxonomy" id="208348"/>
    <lineage>
        <taxon>Eukaryota</taxon>
        <taxon>Fungi</taxon>
        <taxon>Dikarya</taxon>
        <taxon>Basidiomycota</taxon>
        <taxon>Pucciniomycotina</taxon>
        <taxon>Pucciniomycetes</taxon>
        <taxon>Pucciniales</taxon>
        <taxon>Pucciniaceae</taxon>
        <taxon>Puccinia</taxon>
    </lineage>
</organism>
<dbReference type="InterPro" id="IPR045214">
    <property type="entry name" value="Surf1/Surf4"/>
</dbReference>
<dbReference type="PANTHER" id="PTHR23427">
    <property type="entry name" value="SURFEIT LOCUS PROTEIN"/>
    <property type="match status" value="1"/>
</dbReference>
<dbReference type="RefSeq" id="XP_053024985.1">
    <property type="nucleotide sequence ID" value="XM_053160994.1"/>
</dbReference>
<gene>
    <name evidence="7" type="ORF">PtA15_11A118</name>
</gene>
<comment type="similarity">
    <text evidence="5">Belongs to the SURF1 family.</text>
</comment>
<evidence type="ECO:0000256" key="1">
    <source>
        <dbReference type="ARBA" id="ARBA00004370"/>
    </source>
</evidence>